<evidence type="ECO:0000256" key="7">
    <source>
        <dbReference type="ARBA" id="ARBA00023157"/>
    </source>
</evidence>
<proteinExistence type="inferred from homology"/>
<feature type="disulfide bond" evidence="11">
    <location>
        <begin position="31"/>
        <end position="48"/>
    </location>
</feature>
<dbReference type="Pfam" id="PF00190">
    <property type="entry name" value="Cupin_1"/>
    <property type="match status" value="1"/>
</dbReference>
<gene>
    <name evidence="14" type="ORF">HHK36_029685</name>
</gene>
<feature type="binding site" evidence="9">
    <location>
        <position position="118"/>
    </location>
    <ligand>
        <name>oxalate</name>
        <dbReference type="ChEBI" id="CHEBI:30623"/>
    </ligand>
</feature>
<evidence type="ECO:0000256" key="12">
    <source>
        <dbReference type="RuleBase" id="RU366015"/>
    </source>
</evidence>
<organism evidence="14 15">
    <name type="scientific">Tetracentron sinense</name>
    <name type="common">Spur-leaf</name>
    <dbReference type="NCBI Taxonomy" id="13715"/>
    <lineage>
        <taxon>Eukaryota</taxon>
        <taxon>Viridiplantae</taxon>
        <taxon>Streptophyta</taxon>
        <taxon>Embryophyta</taxon>
        <taxon>Tracheophyta</taxon>
        <taxon>Spermatophyta</taxon>
        <taxon>Magnoliopsida</taxon>
        <taxon>Trochodendrales</taxon>
        <taxon>Trochodendraceae</taxon>
        <taxon>Tetracentron</taxon>
    </lineage>
</organism>
<keyword evidence="5 9" id="KW-0479">Metal-binding</keyword>
<comment type="similarity">
    <text evidence="2 12">Belongs to the germin family.</text>
</comment>
<dbReference type="GO" id="GO:0048046">
    <property type="term" value="C:apoplast"/>
    <property type="evidence" value="ECO:0007669"/>
    <property type="project" value="UniProtKB-SubCell"/>
</dbReference>
<dbReference type="Proteomes" id="UP000655225">
    <property type="component" value="Unassembled WGS sequence"/>
</dbReference>
<protein>
    <recommendedName>
        <fullName evidence="12">Germin-like protein</fullName>
    </recommendedName>
</protein>
<keyword evidence="15" id="KW-1185">Reference proteome</keyword>
<keyword evidence="3 12" id="KW-0052">Apoplast</keyword>
<feature type="binding site" evidence="10">
    <location>
        <position position="113"/>
    </location>
    <ligand>
        <name>Mn(2+)</name>
        <dbReference type="ChEBI" id="CHEBI:29035"/>
    </ligand>
</feature>
<dbReference type="InterPro" id="IPR011051">
    <property type="entry name" value="RmlC_Cupin_sf"/>
</dbReference>
<dbReference type="Gene3D" id="2.60.120.10">
    <property type="entry name" value="Jelly Rolls"/>
    <property type="match status" value="1"/>
</dbReference>
<dbReference type="GO" id="GO:0009506">
    <property type="term" value="C:plasmodesma"/>
    <property type="evidence" value="ECO:0007669"/>
    <property type="project" value="UniProtKB-ARBA"/>
</dbReference>
<evidence type="ECO:0000256" key="10">
    <source>
        <dbReference type="PIRSR" id="PIRSR601929-2"/>
    </source>
</evidence>
<dbReference type="PROSITE" id="PS00725">
    <property type="entry name" value="GERMIN"/>
    <property type="match status" value="1"/>
</dbReference>
<evidence type="ECO:0000256" key="4">
    <source>
        <dbReference type="ARBA" id="ARBA00022525"/>
    </source>
</evidence>
<reference evidence="14 15" key="1">
    <citation type="submission" date="2020-04" db="EMBL/GenBank/DDBJ databases">
        <title>Plant Genome Project.</title>
        <authorList>
            <person name="Zhang R.-G."/>
        </authorList>
    </citation>
    <scope>NUCLEOTIDE SEQUENCE [LARGE SCALE GENOMIC DNA]</scope>
    <source>
        <strain evidence="14">YNK0</strain>
        <tissue evidence="14">Leaf</tissue>
    </source>
</reference>
<feature type="binding site" evidence="10">
    <location>
        <position position="118"/>
    </location>
    <ligand>
        <name>Mn(2+)</name>
        <dbReference type="ChEBI" id="CHEBI:29035"/>
    </ligand>
</feature>
<feature type="domain" description="Cupin type-1" evidence="13">
    <location>
        <begin position="61"/>
        <end position="212"/>
    </location>
</feature>
<dbReference type="InterPro" id="IPR014710">
    <property type="entry name" value="RmlC-like_jellyroll"/>
</dbReference>
<feature type="binding site" evidence="9">
    <location>
        <position position="113"/>
    </location>
    <ligand>
        <name>oxalate</name>
        <dbReference type="ChEBI" id="CHEBI:30623"/>
    </ligand>
</feature>
<keyword evidence="4 12" id="KW-0964">Secreted</keyword>
<evidence type="ECO:0000256" key="8">
    <source>
        <dbReference type="ARBA" id="ARBA00023211"/>
    </source>
</evidence>
<evidence type="ECO:0000256" key="3">
    <source>
        <dbReference type="ARBA" id="ARBA00022523"/>
    </source>
</evidence>
<dbReference type="OrthoDB" id="1921208at2759"/>
<dbReference type="SUPFAM" id="SSF51182">
    <property type="entry name" value="RmlC-like cupins"/>
    <property type="match status" value="1"/>
</dbReference>
<feature type="chain" id="PRO_5033103898" description="Germin-like protein" evidence="12">
    <location>
        <begin position="23"/>
        <end position="220"/>
    </location>
</feature>
<comment type="caution">
    <text evidence="14">The sequence shown here is derived from an EMBL/GenBank/DDBJ whole genome shotgun (WGS) entry which is preliminary data.</text>
</comment>
<evidence type="ECO:0000256" key="6">
    <source>
        <dbReference type="ARBA" id="ARBA00022729"/>
    </source>
</evidence>
<dbReference type="OMA" id="MIHFLYN"/>
<keyword evidence="6 12" id="KW-0732">Signal</keyword>
<evidence type="ECO:0000256" key="11">
    <source>
        <dbReference type="PIRSR" id="PIRSR601929-3"/>
    </source>
</evidence>
<dbReference type="FunFam" id="2.60.120.10:FF:000025">
    <property type="entry name" value="germin-like protein subfamily 2 member 1"/>
    <property type="match status" value="1"/>
</dbReference>
<dbReference type="CDD" id="cd02241">
    <property type="entry name" value="cupin_OxOx"/>
    <property type="match status" value="1"/>
</dbReference>
<dbReference type="EMBL" id="JABCRI010000023">
    <property type="protein sequence ID" value="KAF8378346.1"/>
    <property type="molecule type" value="Genomic_DNA"/>
</dbReference>
<dbReference type="AlphaFoldDB" id="A0A834YED8"/>
<evidence type="ECO:0000313" key="15">
    <source>
        <dbReference type="Proteomes" id="UP000655225"/>
    </source>
</evidence>
<dbReference type="GO" id="GO:0010497">
    <property type="term" value="P:plasmodesmata-mediated intercellular transport"/>
    <property type="evidence" value="ECO:0007669"/>
    <property type="project" value="UniProtKB-ARBA"/>
</dbReference>
<dbReference type="PANTHER" id="PTHR31238">
    <property type="entry name" value="GERMIN-LIKE PROTEIN SUBFAMILY 3 MEMBER 3"/>
    <property type="match status" value="1"/>
</dbReference>
<feature type="signal peptide" evidence="12">
    <location>
        <begin position="1"/>
        <end position="22"/>
    </location>
</feature>
<dbReference type="InterPro" id="IPR001929">
    <property type="entry name" value="Germin"/>
</dbReference>
<dbReference type="PRINTS" id="PR00325">
    <property type="entry name" value="GERMIN"/>
</dbReference>
<evidence type="ECO:0000256" key="1">
    <source>
        <dbReference type="ARBA" id="ARBA00004271"/>
    </source>
</evidence>
<dbReference type="GO" id="GO:0030145">
    <property type="term" value="F:manganese ion binding"/>
    <property type="evidence" value="ECO:0007669"/>
    <property type="project" value="UniProtKB-UniRule"/>
</dbReference>
<evidence type="ECO:0000256" key="5">
    <source>
        <dbReference type="ARBA" id="ARBA00022723"/>
    </source>
</evidence>
<evidence type="ECO:0000259" key="13">
    <source>
        <dbReference type="SMART" id="SM00835"/>
    </source>
</evidence>
<name>A0A834YED8_TETSI</name>
<evidence type="ECO:0000256" key="9">
    <source>
        <dbReference type="PIRSR" id="PIRSR601929-1"/>
    </source>
</evidence>
<keyword evidence="8 9" id="KW-0464">Manganese</keyword>
<keyword evidence="7 11" id="KW-1015">Disulfide bond</keyword>
<dbReference type="InterPro" id="IPR019780">
    <property type="entry name" value="Germin_Mn-BS"/>
</dbReference>
<sequence length="220" mass="23547">MRTISSLFNLLILVLLLGFTKPDPDSLQDFCIADTAITQSFFLNGVPCINPRLALSSHFVTSVLARAGNTGANPFGFNVTLTNTRNLPGLNTQGLTMGRIDIATNGLVPPHSHPRASEVTILIRGTLLVGFIDTSNRLFSQQLRPGDSFVFPKGMIHFLFNLDSSSPALAISGLSSQNPGTQISALATFASKLPLPDDVVKKAFQISGQDLARIRKNLGG</sequence>
<feature type="binding site" evidence="10">
    <location>
        <position position="157"/>
    </location>
    <ligand>
        <name>Mn(2+)</name>
        <dbReference type="ChEBI" id="CHEBI:29035"/>
    </ligand>
</feature>
<feature type="binding site" evidence="10">
    <location>
        <position position="111"/>
    </location>
    <ligand>
        <name>Mn(2+)</name>
        <dbReference type="ChEBI" id="CHEBI:29035"/>
    </ligand>
</feature>
<dbReference type="GO" id="GO:2000280">
    <property type="term" value="P:regulation of root development"/>
    <property type="evidence" value="ECO:0007669"/>
    <property type="project" value="UniProtKB-ARBA"/>
</dbReference>
<dbReference type="SMART" id="SM00835">
    <property type="entry name" value="Cupin_1"/>
    <property type="match status" value="1"/>
</dbReference>
<dbReference type="InterPro" id="IPR006045">
    <property type="entry name" value="Cupin_1"/>
</dbReference>
<accession>A0A834YED8</accession>
<evidence type="ECO:0000256" key="2">
    <source>
        <dbReference type="ARBA" id="ARBA00007456"/>
    </source>
</evidence>
<evidence type="ECO:0000313" key="14">
    <source>
        <dbReference type="EMBL" id="KAF8378346.1"/>
    </source>
</evidence>
<comment type="subcellular location">
    <subcellularLocation>
        <location evidence="1 12">Secreted</location>
        <location evidence="1 12">Extracellular space</location>
        <location evidence="1 12">Apoplast</location>
    </subcellularLocation>
</comment>